<protein>
    <submittedName>
        <fullName evidence="4">Rhodanese-related sulfurtransferase</fullName>
    </submittedName>
</protein>
<gene>
    <name evidence="4" type="ORF">SAMN05216313_104201</name>
</gene>
<keyword evidence="2" id="KW-0732">Signal</keyword>
<feature type="region of interest" description="Disordered" evidence="1">
    <location>
        <begin position="28"/>
        <end position="71"/>
    </location>
</feature>
<dbReference type="Proteomes" id="UP000198508">
    <property type="component" value="Unassembled WGS sequence"/>
</dbReference>
<name>A0A1I0DHL3_9FIRM</name>
<dbReference type="GO" id="GO:0004792">
    <property type="term" value="F:thiosulfate-cyanide sulfurtransferase activity"/>
    <property type="evidence" value="ECO:0007669"/>
    <property type="project" value="InterPro"/>
</dbReference>
<evidence type="ECO:0000313" key="4">
    <source>
        <dbReference type="EMBL" id="SET31882.1"/>
    </source>
</evidence>
<dbReference type="InterPro" id="IPR001307">
    <property type="entry name" value="Thiosulphate_STrfase_CS"/>
</dbReference>
<dbReference type="PROSITE" id="PS00380">
    <property type="entry name" value="RHODANESE_1"/>
    <property type="match status" value="1"/>
</dbReference>
<dbReference type="AlphaFoldDB" id="A0A1I0DHL3"/>
<dbReference type="EMBL" id="FOIM01000004">
    <property type="protein sequence ID" value="SET31882.1"/>
    <property type="molecule type" value="Genomic_DNA"/>
</dbReference>
<evidence type="ECO:0000313" key="5">
    <source>
        <dbReference type="Proteomes" id="UP000198508"/>
    </source>
</evidence>
<proteinExistence type="predicted"/>
<evidence type="ECO:0000256" key="1">
    <source>
        <dbReference type="SAM" id="MobiDB-lite"/>
    </source>
</evidence>
<dbReference type="PROSITE" id="PS51257">
    <property type="entry name" value="PROKAR_LIPOPROTEIN"/>
    <property type="match status" value="1"/>
</dbReference>
<organism evidence="4 5">
    <name type="scientific">Enterocloster lavalensis</name>
    <dbReference type="NCBI Taxonomy" id="460384"/>
    <lineage>
        <taxon>Bacteria</taxon>
        <taxon>Bacillati</taxon>
        <taxon>Bacillota</taxon>
        <taxon>Clostridia</taxon>
        <taxon>Lachnospirales</taxon>
        <taxon>Lachnospiraceae</taxon>
        <taxon>Enterocloster</taxon>
    </lineage>
</organism>
<accession>A0A1I0DHL3</accession>
<dbReference type="InterPro" id="IPR036873">
    <property type="entry name" value="Rhodanese-like_dom_sf"/>
</dbReference>
<dbReference type="SMART" id="SM00450">
    <property type="entry name" value="RHOD"/>
    <property type="match status" value="1"/>
</dbReference>
<dbReference type="PROSITE" id="PS50206">
    <property type="entry name" value="RHODANESE_3"/>
    <property type="match status" value="1"/>
</dbReference>
<feature type="domain" description="Rhodanese" evidence="3">
    <location>
        <begin position="94"/>
        <end position="178"/>
    </location>
</feature>
<feature type="signal peptide" evidence="2">
    <location>
        <begin position="1"/>
        <end position="28"/>
    </location>
</feature>
<evidence type="ECO:0000259" key="3">
    <source>
        <dbReference type="PROSITE" id="PS50206"/>
    </source>
</evidence>
<dbReference type="STRING" id="460384.SAMN05216313_104201"/>
<reference evidence="5" key="1">
    <citation type="submission" date="2016-10" db="EMBL/GenBank/DDBJ databases">
        <authorList>
            <person name="Varghese N."/>
            <person name="Submissions S."/>
        </authorList>
    </citation>
    <scope>NUCLEOTIDE SEQUENCE [LARGE SCALE GENOMIC DNA]</scope>
    <source>
        <strain evidence="5">NLAE-zl-G277</strain>
    </source>
</reference>
<dbReference type="GeneID" id="93281777"/>
<dbReference type="RefSeq" id="WP_242956270.1">
    <property type="nucleotide sequence ID" value="NZ_DAINWJ010000063.1"/>
</dbReference>
<dbReference type="CDD" id="cd00158">
    <property type="entry name" value="RHOD"/>
    <property type="match status" value="1"/>
</dbReference>
<dbReference type="Pfam" id="PF00581">
    <property type="entry name" value="Rhodanese"/>
    <property type="match status" value="1"/>
</dbReference>
<dbReference type="InterPro" id="IPR001763">
    <property type="entry name" value="Rhodanese-like_dom"/>
</dbReference>
<feature type="chain" id="PRO_5011588647" evidence="2">
    <location>
        <begin position="29"/>
        <end position="179"/>
    </location>
</feature>
<sequence length="179" mass="18473">MKIKNLLYAGLIAVFALTGCARSGAASAAQTSASQTTAAPTAKSKNKTADSPDSGSSSASGTAGSATGQAQAVTADPQGVYHKITAEEAKTMIDNGGVTIVDVRRPDEYAAQHIPGAINVPNEDISSDPPAALPDMDAVLLVHCRTGIRSKAASDKLIQMGYQNVYDFGGIVDWPYETE</sequence>
<keyword evidence="5" id="KW-1185">Reference proteome</keyword>
<dbReference type="PANTHER" id="PTHR44086:SF10">
    <property type="entry name" value="THIOSULFATE SULFURTRANSFERASE_RHODANESE-LIKE DOMAIN-CONTAINING PROTEIN 3"/>
    <property type="match status" value="1"/>
</dbReference>
<keyword evidence="4" id="KW-0808">Transferase</keyword>
<dbReference type="Gene3D" id="3.40.250.10">
    <property type="entry name" value="Rhodanese-like domain"/>
    <property type="match status" value="1"/>
</dbReference>
<evidence type="ECO:0000256" key="2">
    <source>
        <dbReference type="SAM" id="SignalP"/>
    </source>
</evidence>
<dbReference type="SUPFAM" id="SSF52821">
    <property type="entry name" value="Rhodanese/Cell cycle control phosphatase"/>
    <property type="match status" value="1"/>
</dbReference>
<dbReference type="PANTHER" id="PTHR44086">
    <property type="entry name" value="THIOSULFATE SULFURTRANSFERASE RDL2, MITOCHONDRIAL-RELATED"/>
    <property type="match status" value="1"/>
</dbReference>